<evidence type="ECO:0000256" key="5">
    <source>
        <dbReference type="ARBA" id="ARBA00022519"/>
    </source>
</evidence>
<dbReference type="Pfam" id="PF26002">
    <property type="entry name" value="Beta-barrel_AprE"/>
    <property type="match status" value="1"/>
</dbReference>
<evidence type="ECO:0000256" key="9">
    <source>
        <dbReference type="SAM" id="Coils"/>
    </source>
</evidence>
<dbReference type="GO" id="GO:0015031">
    <property type="term" value="P:protein transport"/>
    <property type="evidence" value="ECO:0007669"/>
    <property type="project" value="InterPro"/>
</dbReference>
<feature type="region of interest" description="Disordered" evidence="10">
    <location>
        <begin position="1"/>
        <end position="23"/>
    </location>
</feature>
<dbReference type="InterPro" id="IPR058982">
    <property type="entry name" value="Beta-barrel_AprE"/>
</dbReference>
<keyword evidence="5" id="KW-0997">Cell inner membrane</keyword>
<protein>
    <submittedName>
        <fullName evidence="13">HlyD family type I secretion periplasmic adaptor subunit</fullName>
    </submittedName>
</protein>
<dbReference type="Gene3D" id="2.40.30.170">
    <property type="match status" value="1"/>
</dbReference>
<keyword evidence="3" id="KW-0813">Transport</keyword>
<evidence type="ECO:0000256" key="2">
    <source>
        <dbReference type="ARBA" id="ARBA00009477"/>
    </source>
</evidence>
<accession>A0AAN1QP77</accession>
<sequence>MAISSSNPDSPQNTAAEAPLNPDQDVSLNQSRLWSRLTIWTLVAVTASATAWACIAQIDEAVQVQGQLEPKAAVKDVQAPIGGVLEQLEVKEGQRVTQGQILARFNATTVEERIRALTEIRERLVAENQTYRAQIGETADGVASMNQRQRIEAARQEFESRQEAARLEASQLKQQRLQVESELQQVEYSLDLNRRILNDLRPLYEEGGIARTQYLKQEETVSQLESTLEKNQAELQRLQFAISQAEARLTNTQTVTFSEARGRIEENARRIAEIDSQIAEAKQNLKYQIVRAPQSGTVFDIKAQGPGYVANTSEPLMKLVPDDQLVARLYIPNKDIGFVRTGQEVDIRIDSYPFSEYGDLQGKLTRIGSDSLPPNDIYQYVRFPAEVTLKEQKLVSRGRELPIQSGMSVSASIRLRQRPVITLLSDLFSRSSDSLKTIR</sequence>
<dbReference type="NCBIfam" id="TIGR01843">
    <property type="entry name" value="type_I_hlyD"/>
    <property type="match status" value="1"/>
</dbReference>
<dbReference type="RefSeq" id="WP_208673397.1">
    <property type="nucleotide sequence ID" value="NZ_CP030139.2"/>
</dbReference>
<keyword evidence="9" id="KW-0175">Coiled coil</keyword>
<proteinExistence type="inferred from homology"/>
<organism evidence="13 14">
    <name type="scientific">Synechococcus elongatus PCC 11801</name>
    <dbReference type="NCBI Taxonomy" id="2219813"/>
    <lineage>
        <taxon>Bacteria</taxon>
        <taxon>Bacillati</taxon>
        <taxon>Cyanobacteriota</taxon>
        <taxon>Cyanophyceae</taxon>
        <taxon>Synechococcales</taxon>
        <taxon>Synechococcaceae</taxon>
        <taxon>Synechococcus</taxon>
    </lineage>
</organism>
<evidence type="ECO:0000313" key="13">
    <source>
        <dbReference type="EMBL" id="AZB73018.1"/>
    </source>
</evidence>
<keyword evidence="8" id="KW-0472">Membrane</keyword>
<dbReference type="SUPFAM" id="SSF51230">
    <property type="entry name" value="Single hybrid motif"/>
    <property type="match status" value="1"/>
</dbReference>
<evidence type="ECO:0000313" key="14">
    <source>
        <dbReference type="Proteomes" id="UP000267249"/>
    </source>
</evidence>
<keyword evidence="6" id="KW-0812">Transmembrane</keyword>
<evidence type="ECO:0000259" key="11">
    <source>
        <dbReference type="Pfam" id="PF25994"/>
    </source>
</evidence>
<dbReference type="Proteomes" id="UP000267249">
    <property type="component" value="Chromosome"/>
</dbReference>
<name>A0AAN1QP77_SYNEL</name>
<feature type="domain" description="AprE-like beta-barrel" evidence="12">
    <location>
        <begin position="325"/>
        <end position="415"/>
    </location>
</feature>
<feature type="coiled-coil region" evidence="9">
    <location>
        <begin position="107"/>
        <end position="189"/>
    </location>
</feature>
<feature type="domain" description="AprE-like long alpha-helical hairpin" evidence="11">
    <location>
        <begin position="105"/>
        <end position="283"/>
    </location>
</feature>
<dbReference type="Pfam" id="PF25994">
    <property type="entry name" value="HH_AprE"/>
    <property type="match status" value="1"/>
</dbReference>
<evidence type="ECO:0000259" key="12">
    <source>
        <dbReference type="Pfam" id="PF26002"/>
    </source>
</evidence>
<dbReference type="PANTHER" id="PTHR30386:SF28">
    <property type="entry name" value="EXPORTED PROTEIN"/>
    <property type="match status" value="1"/>
</dbReference>
<evidence type="ECO:0000256" key="4">
    <source>
        <dbReference type="ARBA" id="ARBA00022475"/>
    </source>
</evidence>
<dbReference type="PANTHER" id="PTHR30386">
    <property type="entry name" value="MEMBRANE FUSION SUBUNIT OF EMRAB-TOLC MULTIDRUG EFFLUX PUMP"/>
    <property type="match status" value="1"/>
</dbReference>
<dbReference type="InterPro" id="IPR011053">
    <property type="entry name" value="Single_hybrid_motif"/>
</dbReference>
<feature type="coiled-coil region" evidence="9">
    <location>
        <begin position="214"/>
        <end position="284"/>
    </location>
</feature>
<dbReference type="InterPro" id="IPR050739">
    <property type="entry name" value="MFP"/>
</dbReference>
<dbReference type="InterPro" id="IPR010129">
    <property type="entry name" value="T1SS_HlyD"/>
</dbReference>
<dbReference type="AlphaFoldDB" id="A0AAN1QP77"/>
<dbReference type="EMBL" id="CP030139">
    <property type="protein sequence ID" value="AZB73018.1"/>
    <property type="molecule type" value="Genomic_DNA"/>
</dbReference>
<reference evidence="13 14" key="1">
    <citation type="journal article" date="2018" name="Sci. Rep.">
        <title>Genome Features and Biochemical Characteristics of a Robust, Fast Growing and Naturally Transformable Cyanobacterium Synechococcus elongatus PCC 11801 Isolated from India.</title>
        <authorList>
            <person name="Jaiswal D."/>
            <person name="Sengupta A."/>
            <person name="Sohoni S."/>
            <person name="Sengupta S."/>
            <person name="Phadnavis A.G."/>
            <person name="Pakrasi H.B."/>
            <person name="Wangikar P.P."/>
        </authorList>
    </citation>
    <scope>NUCLEOTIDE SEQUENCE [LARGE SCALE GENOMIC DNA]</scope>
    <source>
        <strain evidence="13 14">PCC 11801</strain>
    </source>
</reference>
<gene>
    <name evidence="13" type="ORF">DOP62_10055</name>
</gene>
<evidence type="ECO:0000256" key="10">
    <source>
        <dbReference type="SAM" id="MobiDB-lite"/>
    </source>
</evidence>
<keyword evidence="4" id="KW-1003">Cell membrane</keyword>
<evidence type="ECO:0000256" key="1">
    <source>
        <dbReference type="ARBA" id="ARBA00004377"/>
    </source>
</evidence>
<evidence type="ECO:0000256" key="7">
    <source>
        <dbReference type="ARBA" id="ARBA00022989"/>
    </source>
</evidence>
<evidence type="ECO:0000256" key="8">
    <source>
        <dbReference type="ARBA" id="ARBA00023136"/>
    </source>
</evidence>
<evidence type="ECO:0000256" key="6">
    <source>
        <dbReference type="ARBA" id="ARBA00022692"/>
    </source>
</evidence>
<feature type="compositionally biased region" description="Polar residues" evidence="10">
    <location>
        <begin position="1"/>
        <end position="15"/>
    </location>
</feature>
<dbReference type="GO" id="GO:0005886">
    <property type="term" value="C:plasma membrane"/>
    <property type="evidence" value="ECO:0007669"/>
    <property type="project" value="UniProtKB-SubCell"/>
</dbReference>
<comment type="similarity">
    <text evidence="2">Belongs to the membrane fusion protein (MFP) (TC 8.A.1) family.</text>
</comment>
<dbReference type="SUPFAM" id="SSF111369">
    <property type="entry name" value="HlyD-like secretion proteins"/>
    <property type="match status" value="1"/>
</dbReference>
<dbReference type="Gene3D" id="2.40.50.100">
    <property type="match status" value="1"/>
</dbReference>
<comment type="subcellular location">
    <subcellularLocation>
        <location evidence="1">Cell inner membrane</location>
        <topology evidence="1">Single-pass membrane protein</topology>
    </subcellularLocation>
</comment>
<evidence type="ECO:0000256" key="3">
    <source>
        <dbReference type="ARBA" id="ARBA00022448"/>
    </source>
</evidence>
<dbReference type="InterPro" id="IPR058781">
    <property type="entry name" value="HH_AprE-like"/>
</dbReference>
<keyword evidence="7" id="KW-1133">Transmembrane helix</keyword>
<dbReference type="PRINTS" id="PR01490">
    <property type="entry name" value="RTXTOXIND"/>
</dbReference>